<evidence type="ECO:0000259" key="11">
    <source>
        <dbReference type="Pfam" id="PF17681"/>
    </source>
</evidence>
<evidence type="ECO:0000256" key="8">
    <source>
        <dbReference type="ARBA" id="ARBA00093551"/>
    </source>
</evidence>
<dbReference type="InterPro" id="IPR040457">
    <property type="entry name" value="GCP_C"/>
</dbReference>
<evidence type="ECO:0000256" key="1">
    <source>
        <dbReference type="ARBA" id="ARBA00004300"/>
    </source>
</evidence>
<keyword evidence="13" id="KW-1185">Reference proteome</keyword>
<protein>
    <recommendedName>
        <fullName evidence="6">Gamma-tubulin complex component 6</fullName>
    </recommendedName>
</protein>
<dbReference type="RefSeq" id="XP_032810308.1">
    <property type="nucleotide sequence ID" value="XM_032954417.1"/>
</dbReference>
<dbReference type="GO" id="GO:0051225">
    <property type="term" value="P:spindle assembly"/>
    <property type="evidence" value="ECO:0007669"/>
    <property type="project" value="TreeGrafter"/>
</dbReference>
<dbReference type="CTD" id="85378"/>
<name>A0AAJ7T363_PETMA</name>
<evidence type="ECO:0000256" key="7">
    <source>
        <dbReference type="ARBA" id="ARBA00093416"/>
    </source>
</evidence>
<dbReference type="GO" id="GO:0051011">
    <property type="term" value="F:microtubule minus-end binding"/>
    <property type="evidence" value="ECO:0007669"/>
    <property type="project" value="TreeGrafter"/>
</dbReference>
<feature type="domain" description="Gamma tubulin complex component C-terminal" evidence="10">
    <location>
        <begin position="1244"/>
        <end position="1543"/>
    </location>
</feature>
<dbReference type="GO" id="GO:0000930">
    <property type="term" value="C:gamma-tubulin complex"/>
    <property type="evidence" value="ECO:0007669"/>
    <property type="project" value="TreeGrafter"/>
</dbReference>
<dbReference type="InterPro" id="IPR041470">
    <property type="entry name" value="GCP_N"/>
</dbReference>
<dbReference type="FunFam" id="1.20.120.1900:FF:000004">
    <property type="entry name" value="gamma-tubulin complex component 6 isoform X1"/>
    <property type="match status" value="1"/>
</dbReference>
<reference evidence="14 15" key="1">
    <citation type="submission" date="2025-04" db="UniProtKB">
        <authorList>
            <consortium name="RefSeq"/>
        </authorList>
    </citation>
    <scope>IDENTIFICATION</scope>
    <source>
        <tissue evidence="14 15">Sperm</tissue>
    </source>
</reference>
<dbReference type="InterPro" id="IPR042241">
    <property type="entry name" value="GCP_C_sf"/>
</dbReference>
<dbReference type="RefSeq" id="XP_032810309.1">
    <property type="nucleotide sequence ID" value="XM_032954418.1"/>
</dbReference>
<feature type="domain" description="Gamma-tubulin complex component 6 N-terminal" evidence="12">
    <location>
        <begin position="48"/>
        <end position="352"/>
    </location>
</feature>
<dbReference type="RefSeq" id="XP_032810307.1">
    <property type="nucleotide sequence ID" value="XM_032954416.1"/>
</dbReference>
<evidence type="ECO:0000256" key="3">
    <source>
        <dbReference type="ARBA" id="ARBA00022490"/>
    </source>
</evidence>
<evidence type="ECO:0000256" key="6">
    <source>
        <dbReference type="ARBA" id="ARBA00071901"/>
    </source>
</evidence>
<evidence type="ECO:0000256" key="4">
    <source>
        <dbReference type="ARBA" id="ARBA00022701"/>
    </source>
</evidence>
<dbReference type="GO" id="GO:0005813">
    <property type="term" value="C:centrosome"/>
    <property type="evidence" value="ECO:0007669"/>
    <property type="project" value="UniProtKB-SubCell"/>
</dbReference>
<organism evidence="13 17">
    <name type="scientific">Petromyzon marinus</name>
    <name type="common">Sea lamprey</name>
    <dbReference type="NCBI Taxonomy" id="7757"/>
    <lineage>
        <taxon>Eukaryota</taxon>
        <taxon>Metazoa</taxon>
        <taxon>Chordata</taxon>
        <taxon>Craniata</taxon>
        <taxon>Vertebrata</taxon>
        <taxon>Cyclostomata</taxon>
        <taxon>Hyperoartia</taxon>
        <taxon>Petromyzontiformes</taxon>
        <taxon>Petromyzontidae</taxon>
        <taxon>Petromyzon</taxon>
    </lineage>
</organism>
<evidence type="ECO:0000313" key="17">
    <source>
        <dbReference type="RefSeq" id="XP_032810309.1"/>
    </source>
</evidence>
<comment type="function">
    <text evidence="7">Component of the gamma-tubulin ring complex (gTuRC) which mediates microtubule nucleation. The gTuRC regulates the minus-end nucleation of alpha-beta tubulin heterodimers that grow into microtubule protafilaments, a critical step in centrosome duplication and spindle formation.</text>
</comment>
<dbReference type="GO" id="GO:0007020">
    <property type="term" value="P:microtubule nucleation"/>
    <property type="evidence" value="ECO:0007669"/>
    <property type="project" value="InterPro"/>
</dbReference>
<dbReference type="GO" id="GO:0000922">
    <property type="term" value="C:spindle pole"/>
    <property type="evidence" value="ECO:0007669"/>
    <property type="project" value="InterPro"/>
</dbReference>
<evidence type="ECO:0000256" key="9">
    <source>
        <dbReference type="SAM" id="Coils"/>
    </source>
</evidence>
<keyword evidence="4" id="KW-0493">Microtubule</keyword>
<keyword evidence="5" id="KW-0206">Cytoskeleton</keyword>
<dbReference type="Gene3D" id="1.20.120.1900">
    <property type="entry name" value="Gamma-tubulin complex, C-terminal domain"/>
    <property type="match status" value="1"/>
</dbReference>
<evidence type="ECO:0000313" key="18">
    <source>
        <dbReference type="RefSeq" id="XP_032810310.1"/>
    </source>
</evidence>
<dbReference type="Pfam" id="PF19340">
    <property type="entry name" value="GCP6_N"/>
    <property type="match status" value="1"/>
</dbReference>
<dbReference type="Proteomes" id="UP001318040">
    <property type="component" value="Chromosome 14"/>
</dbReference>
<dbReference type="Pfam" id="PF04130">
    <property type="entry name" value="GCP_C_terminal"/>
    <property type="match status" value="1"/>
</dbReference>
<sequence length="1550" mass="173362">MECPYRRSARGSSRDTMSVPQLFEDLCTAHMVANFRRPLTERTMPNWEAVKSKLKKSAYTALFRNVLSGEGGPRQETVASEERSPTVKTRLLMVSFDMRVRGRGGEADRLEELGQQLEDLADDGVSAAVVFLLELVDSGGTLRSCGIVPKRYGDDAAPSRVFRFKGYQCCDLNYFEADCLAQNTLRDPLFEDEIERNMQLFTSTPGSGLAGIGLFKQNTLVCNEYEKQTHLSLFGALVHTKTMDMDIKLDLPSIPDNVNITGLSIKVPSAYDLSDDEGFQSASNLTPDSQVESHLPNLWEAALTHTACKNRTWEWIGCGPRKSEKPFVTEAGSAVFDRVCSVRRAEAHLLRGTTPTPTSLVPSPRLIQDSLNVLLGVVSRTFSFHHGQQAFVVRDGVAMSGLSTESLHALLGTLAECGTLYWRLCSFTGLSCREAGQHRGFIFQAFVSGIRRYLQYYKACVLSAPPSHSLLSLSHAFRQLTQQLRYMNELCRIHTDDSRNGTLFDNCPTGVQLLSYLYKEALCCCDQGNYYVVLSLLRSSCEPYTRFIQEWVYSGLCRDVYGEFMIRMNEDYLLSRDKHYWGQGYVLAPVQADERVPFFLGSLADDIYVCGKTINLLRLCQPQNYVCCADVAVPQISVTFSLAELVEIERSCTDYTSSMERIAWERRVARAQQEERAAVARGELALQVYRTMDNALGIAKGHQMAQAKAFRDAKKRVFQELQDQYNRSVQKQQTDKENKVTEDAALRKEMLAQHELLGAEEGMLKNQAREELVALYGKLYAEARKREHRAQWRGRRLQLHDTRMAFLEHQRAALQDELKLENRTERSSAPVVSGGVQRREVDCGGGMVIDAVAGERVVESLESRDFATEDVFPGVVEAGWLKPTTTCSLLGEHSRDAASVRCISPTMFYAATTTSIADRVQPLRNELETAVTHVTDITGSHVQEAPDIPKSLIHLSPITGECDVANPQSGEHATLVRVHVETTHKVVEAPTSQETARGRDTKATVRVGEGAAEGHATVPVTHIYGQVSQSSINSSGVLATLEMMHIPKRKQTNAHVSDSTIGNILNPGIETRGDQIRLQMMDVLRVKRSEEHPSEETHLVELDTNGPGDVVAVLSSGDESLEPVTPTSQHLTSPELLLSQNVAQQFETLANMYEADKYQDGFPSMSSPPVAHLLQAMGHRESHSHAPAELATGTATDHTAVTASQRLPLPVLVKRSIISPILAQISIVNKAIVEYYIVDLNVKTHFEALKHFVLLEDGEFAHSLSEQLFAKLASGPSPAQLLSPMPLNAILGKALQESQHGDSLPVASLSLAVKRVPDVFKANDPDALNCLQLGYKVDWPLNIVITDSCLTKYNKVFSVMLQLERMVWTLKDVWFHLKSGAFVKPTIHSTQFHQLQLFRHEMQHFVKVIQGYIMTQILHVSWSEFQANLKTVKNLDDLHRIHAEYLNTAIFRGLLTEKAAPVMNVIRSIFSLILRFHTQLVSRPWDCLPHGATHPNFALLRESHQAFKYYSHFLHKVVTKLVSRGYQPHLEDFLVRINFNSFYTERRASP</sequence>
<evidence type="ECO:0000313" key="15">
    <source>
        <dbReference type="RefSeq" id="XP_032810307.1"/>
    </source>
</evidence>
<dbReference type="GO" id="GO:0031122">
    <property type="term" value="P:cytoplasmic microtubule organization"/>
    <property type="evidence" value="ECO:0007669"/>
    <property type="project" value="TreeGrafter"/>
</dbReference>
<proteinExistence type="inferred from homology"/>
<dbReference type="GO" id="GO:0051321">
    <property type="term" value="P:meiotic cell cycle"/>
    <property type="evidence" value="ECO:0007669"/>
    <property type="project" value="TreeGrafter"/>
</dbReference>
<evidence type="ECO:0000313" key="16">
    <source>
        <dbReference type="RefSeq" id="XP_032810308.1"/>
    </source>
</evidence>
<dbReference type="GO" id="GO:0005874">
    <property type="term" value="C:microtubule"/>
    <property type="evidence" value="ECO:0007669"/>
    <property type="project" value="UniProtKB-KW"/>
</dbReference>
<dbReference type="InterPro" id="IPR007259">
    <property type="entry name" value="GCP"/>
</dbReference>
<dbReference type="PANTHER" id="PTHR19302">
    <property type="entry name" value="GAMMA TUBULIN COMPLEX PROTEIN"/>
    <property type="match status" value="1"/>
</dbReference>
<evidence type="ECO:0000313" key="19">
    <source>
        <dbReference type="RefSeq" id="XP_032810311.1"/>
    </source>
</evidence>
<feature type="coiled-coil region" evidence="9">
    <location>
        <begin position="797"/>
        <end position="824"/>
    </location>
</feature>
<dbReference type="GO" id="GO:0000278">
    <property type="term" value="P:mitotic cell cycle"/>
    <property type="evidence" value="ECO:0007669"/>
    <property type="project" value="TreeGrafter"/>
</dbReference>
<gene>
    <name evidence="14 15 16 17 18 19" type="primary">TUBGCP6</name>
</gene>
<dbReference type="GO" id="GO:0043015">
    <property type="term" value="F:gamma-tubulin binding"/>
    <property type="evidence" value="ECO:0007669"/>
    <property type="project" value="InterPro"/>
</dbReference>
<evidence type="ECO:0000313" key="13">
    <source>
        <dbReference type="Proteomes" id="UP001318040"/>
    </source>
</evidence>
<comment type="similarity">
    <text evidence="2">Belongs to the TUBGCP family.</text>
</comment>
<dbReference type="InterPro" id="IPR045818">
    <property type="entry name" value="GCP6_N"/>
</dbReference>
<evidence type="ECO:0000256" key="2">
    <source>
        <dbReference type="ARBA" id="ARBA00010337"/>
    </source>
</evidence>
<dbReference type="KEGG" id="pmrn:116942462"/>
<keyword evidence="3" id="KW-0963">Cytoplasm</keyword>
<accession>A0AAJ7T363</accession>
<keyword evidence="9" id="KW-0175">Coiled coil</keyword>
<dbReference type="PANTHER" id="PTHR19302:SF70">
    <property type="entry name" value="GAMMA-TUBULIN COMPLEX COMPONENT 6"/>
    <property type="match status" value="1"/>
</dbReference>
<dbReference type="Pfam" id="PF17681">
    <property type="entry name" value="GCP_N_terminal"/>
    <property type="match status" value="1"/>
</dbReference>
<evidence type="ECO:0000259" key="12">
    <source>
        <dbReference type="Pfam" id="PF19340"/>
    </source>
</evidence>
<dbReference type="RefSeq" id="XP_032810311.1">
    <property type="nucleotide sequence ID" value="XM_032954420.1"/>
</dbReference>
<comment type="subcellular location">
    <subcellularLocation>
        <location evidence="1">Cytoplasm</location>
        <location evidence="1">Cytoskeleton</location>
        <location evidence="1">Microtubule organizing center</location>
        <location evidence="1">Centrosome</location>
    </subcellularLocation>
</comment>
<evidence type="ECO:0000259" key="10">
    <source>
        <dbReference type="Pfam" id="PF04130"/>
    </source>
</evidence>
<evidence type="ECO:0000256" key="5">
    <source>
        <dbReference type="ARBA" id="ARBA00023212"/>
    </source>
</evidence>
<evidence type="ECO:0000313" key="14">
    <source>
        <dbReference type="RefSeq" id="XP_032810306.1"/>
    </source>
</evidence>
<dbReference type="RefSeq" id="XP_032810310.1">
    <property type="nucleotide sequence ID" value="XM_032954419.1"/>
</dbReference>
<feature type="domain" description="Gamma tubulin complex component protein N-terminal" evidence="11">
    <location>
        <begin position="367"/>
        <end position="634"/>
    </location>
</feature>
<comment type="subunit">
    <text evidence="8">Component of the gamma-tubulin ring complex (gTuRC) consisting of TUBGCP2, TUBGCP3, TUBGCP4, TUBGCP5 and TUBGCP6 and gamma-tubulin TUBG1 or TUBG2. TUBGCP2, TUBGCP3, TUBGCP4, TUBGCP5 and TUBGCP6 assemble in a 5:5:2:1:1 stoichiometry; each is associated with a gamma-tubulin, thereby arranging 14 gamma-tubulins in a helical manner. Gamma-tubulin at the first position is blocked by TUBGCP3 at the last position, allowing 13 protafilaments to grow into a microtubule. The gTuRC (via TUBGCP3 and TUBGCP6) interacts with ACTB and MZT1; the interactions form a luminal bridge that stabilizes the initial structure during complex assembly. The gTuRC (via TUBGCP2) interacts with MZT2A/MZT2B and CDK5RAP2 (via CM1 motif); the interactions play a role in gTuRC activation.</text>
</comment>
<dbReference type="RefSeq" id="XP_032810306.1">
    <property type="nucleotide sequence ID" value="XM_032954415.1"/>
</dbReference>